<evidence type="ECO:0000313" key="3">
    <source>
        <dbReference type="Proteomes" id="UP000887578"/>
    </source>
</evidence>
<dbReference type="Proteomes" id="UP000887578">
    <property type="component" value="Unplaced"/>
</dbReference>
<dbReference type="PANTHER" id="PTHR48051:SF1">
    <property type="entry name" value="RAS SUPPRESSOR PROTEIN 1"/>
    <property type="match status" value="1"/>
</dbReference>
<dbReference type="AlphaFoldDB" id="A0A914QI16"/>
<dbReference type="PROSITE" id="PS51450">
    <property type="entry name" value="LRR"/>
    <property type="match status" value="1"/>
</dbReference>
<evidence type="ECO:0000256" key="1">
    <source>
        <dbReference type="ARBA" id="ARBA00022614"/>
    </source>
</evidence>
<keyword evidence="3" id="KW-1185">Reference proteome</keyword>
<proteinExistence type="predicted"/>
<sequence length="747" mass="86796">MYQRDLKYIDIVIGKNCNHYRDAEFPGNYIQNIRIRFIKNTSQRCMITSEEERMYYEYSNWINEYCNGNSVNLSKINEKWFLAKGLLSLSFTNMDIFKIPGTCKDFAKNISKLESLAILEMNNCKIREIPSYVYYELPISLTCIMLENNYLQRISPLISRLKFLMEFSVANNRNLSDDGFPWNDLPTNLMTLELGQTNLTKIPIEVKKLQNLNILGIQIPSLKVCLNLEFMGFLNKKNKEFVLQEVEWDAITKGIFALSVSNPQILTNQKASYAQSLTLKNVGLSNLDEIVLPSYVRELRLPINDLTSWDINLEDKKFSHLTIIDLSHNMLTWLPWESLPSTLESIDITNNVLEEVGSLRMLKNLKDLFLQHNFITKIASTNVYIQKIKTVNLSHNYLEELPQGFEKMWNPKKLDLSYNKFTFKNPEINNVFWNRLPGVMSLDVSGNALMELPCKLAGNFWYIKAIDCKLQYICPQIYNINFEKEYKDKIYINISKNEDLKTLSFIPHIIHPVALANEKPNDEHLHFDDYEEQAAISTLDDEYVERSVIVSNTAHLRNTKNTARILHYTFNEVEENEFEKTSSCECCAYCNHEEADFHETVMIEQLVMAGWVLAVVDDDECRKEEAFKSEGWQAGKWKTLIRTRLCQICIQTLKTKSDTVNREFMEIKKELKKPRIELSTAGISDEKLASTNNEPLSTTEVDIEMALPDVQQQTEVAFAEINDDETENPHIQQIPEFTWILVPSWDL</sequence>
<dbReference type="InterPro" id="IPR032675">
    <property type="entry name" value="LRR_dom_sf"/>
</dbReference>
<dbReference type="InterPro" id="IPR001611">
    <property type="entry name" value="Leu-rich_rpt"/>
</dbReference>
<evidence type="ECO:0000256" key="2">
    <source>
        <dbReference type="ARBA" id="ARBA00022737"/>
    </source>
</evidence>
<organism evidence="3 4">
    <name type="scientific">Panagrolaimus davidi</name>
    <dbReference type="NCBI Taxonomy" id="227884"/>
    <lineage>
        <taxon>Eukaryota</taxon>
        <taxon>Metazoa</taxon>
        <taxon>Ecdysozoa</taxon>
        <taxon>Nematoda</taxon>
        <taxon>Chromadorea</taxon>
        <taxon>Rhabditida</taxon>
        <taxon>Tylenchina</taxon>
        <taxon>Panagrolaimomorpha</taxon>
        <taxon>Panagrolaimoidea</taxon>
        <taxon>Panagrolaimidae</taxon>
        <taxon>Panagrolaimus</taxon>
    </lineage>
</organism>
<dbReference type="GO" id="GO:0005737">
    <property type="term" value="C:cytoplasm"/>
    <property type="evidence" value="ECO:0007669"/>
    <property type="project" value="TreeGrafter"/>
</dbReference>
<keyword evidence="2" id="KW-0677">Repeat</keyword>
<keyword evidence="1" id="KW-0433">Leucine-rich repeat</keyword>
<dbReference type="SUPFAM" id="SSF52058">
    <property type="entry name" value="L domain-like"/>
    <property type="match status" value="1"/>
</dbReference>
<dbReference type="SMART" id="SM00369">
    <property type="entry name" value="LRR_TYP"/>
    <property type="match status" value="5"/>
</dbReference>
<dbReference type="PANTHER" id="PTHR48051">
    <property type="match status" value="1"/>
</dbReference>
<accession>A0A914QI16</accession>
<reference evidence="4" key="1">
    <citation type="submission" date="2022-11" db="UniProtKB">
        <authorList>
            <consortium name="WormBaseParasite"/>
        </authorList>
    </citation>
    <scope>IDENTIFICATION</scope>
</reference>
<evidence type="ECO:0000313" key="4">
    <source>
        <dbReference type="WBParaSite" id="PDA_v2.g29215.t1"/>
    </source>
</evidence>
<name>A0A914QI16_9BILA</name>
<dbReference type="InterPro" id="IPR050216">
    <property type="entry name" value="LRR_domain-containing"/>
</dbReference>
<dbReference type="WBParaSite" id="PDA_v2.g29215.t1">
    <property type="protein sequence ID" value="PDA_v2.g29215.t1"/>
    <property type="gene ID" value="PDA_v2.g29215"/>
</dbReference>
<dbReference type="Gene3D" id="3.80.10.10">
    <property type="entry name" value="Ribonuclease Inhibitor"/>
    <property type="match status" value="2"/>
</dbReference>
<protein>
    <submittedName>
        <fullName evidence="4">Leucine-rich repeat protein</fullName>
    </submittedName>
</protein>
<dbReference type="InterPro" id="IPR003591">
    <property type="entry name" value="Leu-rich_rpt_typical-subtyp"/>
</dbReference>